<dbReference type="EMBL" id="JAACJM010000456">
    <property type="protein sequence ID" value="KAF5318240.1"/>
    <property type="molecule type" value="Genomic_DNA"/>
</dbReference>
<dbReference type="OrthoDB" id="27073at2759"/>
<evidence type="ECO:0000313" key="3">
    <source>
        <dbReference type="EMBL" id="KAF5318240.1"/>
    </source>
</evidence>
<reference evidence="3 4" key="1">
    <citation type="journal article" date="2020" name="ISME J.">
        <title>Uncovering the hidden diversity of litter-decomposition mechanisms in mushroom-forming fungi.</title>
        <authorList>
            <person name="Floudas D."/>
            <person name="Bentzer J."/>
            <person name="Ahren D."/>
            <person name="Johansson T."/>
            <person name="Persson P."/>
            <person name="Tunlid A."/>
        </authorList>
    </citation>
    <scope>NUCLEOTIDE SEQUENCE [LARGE SCALE GENOMIC DNA]</scope>
    <source>
        <strain evidence="3 4">CBS 291.85</strain>
    </source>
</reference>
<evidence type="ECO:0000256" key="1">
    <source>
        <dbReference type="ARBA" id="ARBA00006019"/>
    </source>
</evidence>
<dbReference type="Pfam" id="PF00888">
    <property type="entry name" value="Cullin"/>
    <property type="match status" value="1"/>
</dbReference>
<dbReference type="AlphaFoldDB" id="A0A8H5B7W3"/>
<gene>
    <name evidence="3" type="ORF">D9758_018827</name>
</gene>
<evidence type="ECO:0000313" key="4">
    <source>
        <dbReference type="Proteomes" id="UP000559256"/>
    </source>
</evidence>
<feature type="domain" description="Cullin N-terminal" evidence="2">
    <location>
        <begin position="37"/>
        <end position="231"/>
    </location>
</feature>
<name>A0A8H5B7W3_9AGAR</name>
<protein>
    <recommendedName>
        <fullName evidence="2">Cullin N-terminal domain-containing protein</fullName>
    </recommendedName>
</protein>
<accession>A0A8H5B7W3</accession>
<dbReference type="InterPro" id="IPR016159">
    <property type="entry name" value="Cullin_repeat-like_dom_sf"/>
</dbReference>
<evidence type="ECO:0000259" key="2">
    <source>
        <dbReference type="Pfam" id="PF00888"/>
    </source>
</evidence>
<comment type="caution">
    <text evidence="3">The sequence shown here is derived from an EMBL/GenBank/DDBJ whole genome shotgun (WGS) entry which is preliminary data.</text>
</comment>
<proteinExistence type="inferred from homology"/>
<dbReference type="Proteomes" id="UP000559256">
    <property type="component" value="Unassembled WGS sequence"/>
</dbReference>
<sequence>METGYHFFGDLRLVPGYSANSPVPLDTSESSLYPSDKNLQTIWELTFSRFNAAILDLLLSMSDSWKVSLLGQILSAKTSTISAFQPFLFHSRMHTLHPALHIPSVKTYQLCLTTSWYTANTQPLKSITSLLRANESQRLVGEGDAECFFQHVQNRIQDEVQHATEVFSLTSWSIIRETTEGWSDLGPYITAKDFVKLSEMYRLFGRVDRQKVLCDTFRVHVTEKVKSIVKD</sequence>
<organism evidence="3 4">
    <name type="scientific">Tetrapyrgos nigripes</name>
    <dbReference type="NCBI Taxonomy" id="182062"/>
    <lineage>
        <taxon>Eukaryota</taxon>
        <taxon>Fungi</taxon>
        <taxon>Dikarya</taxon>
        <taxon>Basidiomycota</taxon>
        <taxon>Agaricomycotina</taxon>
        <taxon>Agaricomycetes</taxon>
        <taxon>Agaricomycetidae</taxon>
        <taxon>Agaricales</taxon>
        <taxon>Marasmiineae</taxon>
        <taxon>Marasmiaceae</taxon>
        <taxon>Tetrapyrgos</taxon>
    </lineage>
</organism>
<comment type="similarity">
    <text evidence="1">Belongs to the cullin family.</text>
</comment>
<dbReference type="InterPro" id="IPR001373">
    <property type="entry name" value="Cullin_N"/>
</dbReference>
<keyword evidence="4" id="KW-1185">Reference proteome</keyword>
<dbReference type="SUPFAM" id="SSF74788">
    <property type="entry name" value="Cullin repeat-like"/>
    <property type="match status" value="1"/>
</dbReference>